<dbReference type="AlphaFoldDB" id="A0A433XF92"/>
<dbReference type="Pfam" id="PF07452">
    <property type="entry name" value="CHRD"/>
    <property type="match status" value="1"/>
</dbReference>
<dbReference type="InterPro" id="IPR010895">
    <property type="entry name" value="CHRD"/>
</dbReference>
<name>A0A433XF92_9HYPH</name>
<dbReference type="SMART" id="SM00754">
    <property type="entry name" value="CHRD"/>
    <property type="match status" value="1"/>
</dbReference>
<reference evidence="3 4" key="1">
    <citation type="journal article" date="2016" name="Int. J. Syst. Evol. Microbiol.">
        <title>Arsenicitalea aurantiaca gen. nov., sp. nov., a new member of the family Hyphomicrobiaceae, isolated from high-arsenic sediment.</title>
        <authorList>
            <person name="Mu Y."/>
            <person name="Zhou L."/>
            <person name="Zeng X.C."/>
            <person name="Liu L."/>
            <person name="Pan Y."/>
            <person name="Chen X."/>
            <person name="Wang J."/>
            <person name="Li S."/>
            <person name="Li W.J."/>
            <person name="Wang Y."/>
        </authorList>
    </citation>
    <scope>NUCLEOTIDE SEQUENCE [LARGE SCALE GENOMIC DNA]</scope>
    <source>
        <strain evidence="3 4">42-50</strain>
    </source>
</reference>
<dbReference type="Proteomes" id="UP000281547">
    <property type="component" value="Unassembled WGS sequence"/>
</dbReference>
<evidence type="ECO:0000313" key="3">
    <source>
        <dbReference type="EMBL" id="RUT32771.1"/>
    </source>
</evidence>
<gene>
    <name evidence="3" type="ORF">EMQ25_06410</name>
</gene>
<keyword evidence="1" id="KW-0732">Signal</keyword>
<evidence type="ECO:0000256" key="1">
    <source>
        <dbReference type="SAM" id="SignalP"/>
    </source>
</evidence>
<feature type="domain" description="CHRD" evidence="2">
    <location>
        <begin position="29"/>
        <end position="146"/>
    </location>
</feature>
<dbReference type="EMBL" id="RZNJ01000002">
    <property type="protein sequence ID" value="RUT32771.1"/>
    <property type="molecule type" value="Genomic_DNA"/>
</dbReference>
<accession>A0A433XF92</accession>
<feature type="signal peptide" evidence="1">
    <location>
        <begin position="1"/>
        <end position="25"/>
    </location>
</feature>
<keyword evidence="4" id="KW-1185">Reference proteome</keyword>
<evidence type="ECO:0000313" key="4">
    <source>
        <dbReference type="Proteomes" id="UP000281547"/>
    </source>
</evidence>
<evidence type="ECO:0000259" key="2">
    <source>
        <dbReference type="SMART" id="SM00754"/>
    </source>
</evidence>
<proteinExistence type="predicted"/>
<protein>
    <submittedName>
        <fullName evidence="3">CHRD domain-containing protein</fullName>
    </submittedName>
</protein>
<dbReference type="RefSeq" id="WP_127187728.1">
    <property type="nucleotide sequence ID" value="NZ_RZNJ01000002.1"/>
</dbReference>
<dbReference type="OrthoDB" id="9851806at2"/>
<organism evidence="3 4">
    <name type="scientific">Arsenicitalea aurantiaca</name>
    <dbReference type="NCBI Taxonomy" id="1783274"/>
    <lineage>
        <taxon>Bacteria</taxon>
        <taxon>Pseudomonadati</taxon>
        <taxon>Pseudomonadota</taxon>
        <taxon>Alphaproteobacteria</taxon>
        <taxon>Hyphomicrobiales</taxon>
        <taxon>Devosiaceae</taxon>
        <taxon>Arsenicitalea</taxon>
    </lineage>
</organism>
<comment type="caution">
    <text evidence="3">The sequence shown here is derived from an EMBL/GenBank/DDBJ whole genome shotgun (WGS) entry which is preliminary data.</text>
</comment>
<sequence length="150" mass="15652">MLRKLHSTVLVSVVSLGLALSGAVAQDATTFGDKLGFMPVADTNRPLIGGTGHVSATLDGSTLTIEGEFEGLRSPATVLAVHTGPMAQTGPEIAQIEIEGGATDGSFSGEIELDDEQLAMLQDNSIYVVVKSERNDTGELRAWLVANNAQ</sequence>
<feature type="chain" id="PRO_5019401441" evidence="1">
    <location>
        <begin position="26"/>
        <end position="150"/>
    </location>
</feature>